<gene>
    <name evidence="2" type="ORF">ACFPTR_07375</name>
</gene>
<dbReference type="Gene3D" id="3.40.50.150">
    <property type="entry name" value="Vaccinia Virus protein VP39"/>
    <property type="match status" value="1"/>
</dbReference>
<keyword evidence="2" id="KW-0808">Transferase</keyword>
<dbReference type="SUPFAM" id="SSF53335">
    <property type="entry name" value="S-adenosyl-L-methionine-dependent methyltransferases"/>
    <property type="match status" value="1"/>
</dbReference>
<dbReference type="Pfam" id="PF02384">
    <property type="entry name" value="N6_Mtase"/>
    <property type="match status" value="1"/>
</dbReference>
<protein>
    <submittedName>
        <fullName evidence="2">N-6 DNA methylase</fullName>
    </submittedName>
</protein>
<comment type="caution">
    <text evidence="2">The sequence shown here is derived from an EMBL/GenBank/DDBJ whole genome shotgun (WGS) entry which is preliminary data.</text>
</comment>
<reference evidence="3" key="1">
    <citation type="journal article" date="2019" name="Int. J. Syst. Evol. Microbiol.">
        <title>The Global Catalogue of Microorganisms (GCM) 10K type strain sequencing project: providing services to taxonomists for standard genome sequencing and annotation.</title>
        <authorList>
            <consortium name="The Broad Institute Genomics Platform"/>
            <consortium name="The Broad Institute Genome Sequencing Center for Infectious Disease"/>
            <person name="Wu L."/>
            <person name="Ma J."/>
        </authorList>
    </citation>
    <scope>NUCLEOTIDE SEQUENCE [LARGE SCALE GENOMIC DNA]</scope>
    <source>
        <strain evidence="3">CGMCC 1.15790</strain>
    </source>
</reference>
<evidence type="ECO:0000259" key="1">
    <source>
        <dbReference type="Pfam" id="PF02384"/>
    </source>
</evidence>
<sequence length="81" mass="9586">MVRLEALTLQVFLCLVNFYLEKHFTKHDISVVGREDVIGDSYQYMIERFASDAGKKGGEFFTPSPLFLIHHSFLDRYFFFR</sequence>
<dbReference type="GO" id="GO:0008168">
    <property type="term" value="F:methyltransferase activity"/>
    <property type="evidence" value="ECO:0007669"/>
    <property type="project" value="UniProtKB-KW"/>
</dbReference>
<accession>A0ABW0U7G2</accession>
<proteinExistence type="predicted"/>
<dbReference type="GO" id="GO:0032259">
    <property type="term" value="P:methylation"/>
    <property type="evidence" value="ECO:0007669"/>
    <property type="project" value="UniProtKB-KW"/>
</dbReference>
<dbReference type="InterPro" id="IPR029063">
    <property type="entry name" value="SAM-dependent_MTases_sf"/>
</dbReference>
<dbReference type="InterPro" id="IPR003356">
    <property type="entry name" value="DNA_methylase_A-5"/>
</dbReference>
<keyword evidence="2" id="KW-0489">Methyltransferase</keyword>
<keyword evidence="3" id="KW-1185">Reference proteome</keyword>
<evidence type="ECO:0000313" key="3">
    <source>
        <dbReference type="Proteomes" id="UP001596143"/>
    </source>
</evidence>
<evidence type="ECO:0000313" key="2">
    <source>
        <dbReference type="EMBL" id="MFC5628714.1"/>
    </source>
</evidence>
<dbReference type="EMBL" id="JBHSPF010000027">
    <property type="protein sequence ID" value="MFC5628714.1"/>
    <property type="molecule type" value="Genomic_DNA"/>
</dbReference>
<feature type="domain" description="DNA methylase adenine-specific" evidence="1">
    <location>
        <begin position="35"/>
        <end position="69"/>
    </location>
</feature>
<name>A0ABW0U7G2_9BACI</name>
<dbReference type="RefSeq" id="WP_377902069.1">
    <property type="nucleotide sequence ID" value="NZ_JBHSPF010000027.1"/>
</dbReference>
<dbReference type="Proteomes" id="UP001596143">
    <property type="component" value="Unassembled WGS sequence"/>
</dbReference>
<organism evidence="2 3">
    <name type="scientific">Aliibacillus thermotolerans</name>
    <dbReference type="NCBI Taxonomy" id="1834418"/>
    <lineage>
        <taxon>Bacteria</taxon>
        <taxon>Bacillati</taxon>
        <taxon>Bacillota</taxon>
        <taxon>Bacilli</taxon>
        <taxon>Bacillales</taxon>
        <taxon>Bacillaceae</taxon>
        <taxon>Aliibacillus</taxon>
    </lineage>
</organism>